<comment type="caution">
    <text evidence="2">The sequence shown here is derived from an EMBL/GenBank/DDBJ whole genome shotgun (WGS) entry which is preliminary data.</text>
</comment>
<evidence type="ECO:0008006" key="4">
    <source>
        <dbReference type="Google" id="ProtNLM"/>
    </source>
</evidence>
<gene>
    <name evidence="2" type="ORF">COO20_24680</name>
</gene>
<reference evidence="2 3" key="1">
    <citation type="submission" date="2017-09" db="EMBL/GenBank/DDBJ databases">
        <title>Biodiversity and function of Thalassospira species in the particle-attached aromatic-hydrocarbon-degrading consortia from the surface seawater of the South China Sea.</title>
        <authorList>
            <person name="Dong C."/>
            <person name="Liu R."/>
            <person name="Shao Z."/>
        </authorList>
    </citation>
    <scope>NUCLEOTIDE SEQUENCE [LARGE SCALE GENOMIC DNA]</scope>
    <source>
        <strain evidence="2 3">CSC1P2</strain>
    </source>
</reference>
<dbReference type="Proteomes" id="UP000233597">
    <property type="component" value="Unassembled WGS sequence"/>
</dbReference>
<feature type="transmembrane region" description="Helical" evidence="1">
    <location>
        <begin position="6"/>
        <end position="29"/>
    </location>
</feature>
<dbReference type="EMBL" id="NWTK01000023">
    <property type="protein sequence ID" value="PKR48458.1"/>
    <property type="molecule type" value="Genomic_DNA"/>
</dbReference>
<name>A0A2N3KD11_9PROT</name>
<keyword evidence="1" id="KW-1133">Transmembrane helix</keyword>
<protein>
    <recommendedName>
        <fullName evidence="4">DUF2897 domain-containing protein</fullName>
    </recommendedName>
</protein>
<evidence type="ECO:0000256" key="1">
    <source>
        <dbReference type="SAM" id="Phobius"/>
    </source>
</evidence>
<keyword evidence="1" id="KW-0812">Transmembrane</keyword>
<dbReference type="RefSeq" id="WP_101271443.1">
    <property type="nucleotide sequence ID" value="NZ_NWTK01000023.1"/>
</dbReference>
<accession>A0A2N3KD11</accession>
<organism evidence="2 3">
    <name type="scientific">Thalassospira marina</name>
    <dbReference type="NCBI Taxonomy" id="2048283"/>
    <lineage>
        <taxon>Bacteria</taxon>
        <taxon>Pseudomonadati</taxon>
        <taxon>Pseudomonadota</taxon>
        <taxon>Alphaproteobacteria</taxon>
        <taxon>Rhodospirillales</taxon>
        <taxon>Thalassospiraceae</taxon>
        <taxon>Thalassospira</taxon>
    </lineage>
</organism>
<proteinExistence type="predicted"/>
<dbReference type="AlphaFoldDB" id="A0A2N3KD11"/>
<evidence type="ECO:0000313" key="2">
    <source>
        <dbReference type="EMBL" id="PKR48458.1"/>
    </source>
</evidence>
<evidence type="ECO:0000313" key="3">
    <source>
        <dbReference type="Proteomes" id="UP000233597"/>
    </source>
</evidence>
<keyword evidence="1" id="KW-0472">Membrane</keyword>
<sequence length="61" mass="6943">MDTVNWIFDNLGLTIILVVGGIVAINLLFLKKNREAYTDAKNATIARRQAEHERAEESRNE</sequence>